<protein>
    <submittedName>
        <fullName evidence="3">Uncharacterized protein</fullName>
    </submittedName>
</protein>
<sequence length="110" mass="12974">MQVMFPIVYALADVWYNMSFYGDLLFTVVRTLFVVMMTQLITWSRISELSEEEEKRERELARREEGSASGDGADDEFGTSLCAERRRRIARLTAGVQWHPRSRRLRPRRD</sequence>
<evidence type="ECO:0000256" key="1">
    <source>
        <dbReference type="SAM" id="MobiDB-lite"/>
    </source>
</evidence>
<keyword evidence="2" id="KW-0812">Transmembrane</keyword>
<comment type="caution">
    <text evidence="3">The sequence shown here is derived from an EMBL/GenBank/DDBJ whole genome shotgun (WGS) entry which is preliminary data.</text>
</comment>
<dbReference type="EMBL" id="JARGEI010000024">
    <property type="protein sequence ID" value="KAJ8709094.1"/>
    <property type="molecule type" value="Genomic_DNA"/>
</dbReference>
<feature type="compositionally biased region" description="Basic and acidic residues" evidence="1">
    <location>
        <begin position="53"/>
        <end position="66"/>
    </location>
</feature>
<keyword evidence="2" id="KW-1133">Transmembrane helix</keyword>
<feature type="transmembrane region" description="Helical" evidence="2">
    <location>
        <begin position="20"/>
        <end position="41"/>
    </location>
</feature>
<evidence type="ECO:0000313" key="4">
    <source>
        <dbReference type="Proteomes" id="UP001231518"/>
    </source>
</evidence>
<evidence type="ECO:0000313" key="3">
    <source>
        <dbReference type="EMBL" id="KAJ8709094.1"/>
    </source>
</evidence>
<dbReference type="Proteomes" id="UP001231518">
    <property type="component" value="Chromosome 22"/>
</dbReference>
<proteinExistence type="predicted"/>
<accession>A0AAD7YAY4</accession>
<name>A0AAD7YAY4_MYTSE</name>
<dbReference type="AlphaFoldDB" id="A0AAD7YAY4"/>
<organism evidence="3 4">
    <name type="scientific">Mythimna separata</name>
    <name type="common">Oriental armyworm</name>
    <name type="synonym">Pseudaletia separata</name>
    <dbReference type="NCBI Taxonomy" id="271217"/>
    <lineage>
        <taxon>Eukaryota</taxon>
        <taxon>Metazoa</taxon>
        <taxon>Ecdysozoa</taxon>
        <taxon>Arthropoda</taxon>
        <taxon>Hexapoda</taxon>
        <taxon>Insecta</taxon>
        <taxon>Pterygota</taxon>
        <taxon>Neoptera</taxon>
        <taxon>Endopterygota</taxon>
        <taxon>Lepidoptera</taxon>
        <taxon>Glossata</taxon>
        <taxon>Ditrysia</taxon>
        <taxon>Noctuoidea</taxon>
        <taxon>Noctuidae</taxon>
        <taxon>Noctuinae</taxon>
        <taxon>Hadenini</taxon>
        <taxon>Mythimna</taxon>
    </lineage>
</organism>
<evidence type="ECO:0000256" key="2">
    <source>
        <dbReference type="SAM" id="Phobius"/>
    </source>
</evidence>
<keyword evidence="4" id="KW-1185">Reference proteome</keyword>
<reference evidence="3" key="1">
    <citation type="submission" date="2023-03" db="EMBL/GenBank/DDBJ databases">
        <title>Chromosome-level genomes of two armyworms, Mythimna separata and Mythimna loreyi, provide insights into the biosynthesis and reception of sex pheromones.</title>
        <authorList>
            <person name="Zhao H."/>
        </authorList>
    </citation>
    <scope>NUCLEOTIDE SEQUENCE</scope>
    <source>
        <strain evidence="3">BeijingLab</strain>
        <tissue evidence="3">Pupa</tissue>
    </source>
</reference>
<feature type="region of interest" description="Disordered" evidence="1">
    <location>
        <begin position="48"/>
        <end position="79"/>
    </location>
</feature>
<gene>
    <name evidence="3" type="ORF">PYW07_008920</name>
</gene>
<keyword evidence="2" id="KW-0472">Membrane</keyword>